<dbReference type="CDD" id="cd04301">
    <property type="entry name" value="NAT_SF"/>
    <property type="match status" value="1"/>
</dbReference>
<dbReference type="InterPro" id="IPR050832">
    <property type="entry name" value="Bact_Acetyltransf"/>
</dbReference>
<comment type="caution">
    <text evidence="3">Lacks conserved residue(s) required for the propagation of feature annotation.</text>
</comment>
<comment type="subunit">
    <text evidence="3">Homodimer.</text>
</comment>
<dbReference type="Proteomes" id="UP000244908">
    <property type="component" value="Chromosome"/>
</dbReference>
<comment type="catalytic activity">
    <reaction evidence="3">
        <text>dTDP-4-amino-4,6-dideoxy-alpha-D-galactose + acetyl-CoA = dTDP-4-acetamido-4,6-dideoxy-alpha-D-galactose + CoA + H(+)</text>
        <dbReference type="Rhea" id="RHEA:34443"/>
        <dbReference type="ChEBI" id="CHEBI:15378"/>
        <dbReference type="ChEBI" id="CHEBI:57287"/>
        <dbReference type="ChEBI" id="CHEBI:57288"/>
        <dbReference type="ChEBI" id="CHEBI:68492"/>
        <dbReference type="ChEBI" id="CHEBI:68493"/>
        <dbReference type="EC" id="2.3.1.210"/>
    </reaction>
</comment>
<evidence type="ECO:0000256" key="3">
    <source>
        <dbReference type="HAMAP-Rule" id="MF_02027"/>
    </source>
</evidence>
<dbReference type="SUPFAM" id="SSF55729">
    <property type="entry name" value="Acyl-CoA N-acyltransferases (Nat)"/>
    <property type="match status" value="1"/>
</dbReference>
<dbReference type="GO" id="GO:0009246">
    <property type="term" value="P:enterobacterial common antigen biosynthetic process"/>
    <property type="evidence" value="ECO:0007669"/>
    <property type="project" value="UniProtKB-UniRule"/>
</dbReference>
<proteinExistence type="inferred from homology"/>
<dbReference type="Gene3D" id="3.40.630.30">
    <property type="match status" value="1"/>
</dbReference>
<dbReference type="InterPro" id="IPR012752">
    <property type="entry name" value="AcTrfase_WecD"/>
</dbReference>
<evidence type="ECO:0000259" key="4">
    <source>
        <dbReference type="PROSITE" id="PS51186"/>
    </source>
</evidence>
<comment type="function">
    <text evidence="3">Catalyzes the acetylation of dTDP-fucosamine (dTDP-4-amino-4,6-dideoxy-D-galactose) to dTDP-Fuc4NAc, which is utilized in the biosynthesis of the enterobacterial common antigen (ECA).</text>
</comment>
<gene>
    <name evidence="3" type="primary">wecD</name>
    <name evidence="5" type="ORF">HYN51_09720</name>
</gene>
<reference evidence="5 6" key="1">
    <citation type="journal article" date="2019" name="Int. J. Syst. Evol. Microbiol.">
        <title>Limnobaculum parvum gen. nov., sp. nov., isolated from a freshwater lake.</title>
        <authorList>
            <person name="Baek C."/>
            <person name="Shin S.K."/>
            <person name="Yi H."/>
        </authorList>
    </citation>
    <scope>NUCLEOTIDE SEQUENCE [LARGE SCALE GENOMIC DNA]</scope>
    <source>
        <strain evidence="5 6">HYN0051</strain>
    </source>
</reference>
<comment type="pathway">
    <text evidence="3">Bacterial outer membrane biogenesis; enterobacterial common antigen biosynthesis.</text>
</comment>
<dbReference type="EC" id="2.3.1.210" evidence="3"/>
<evidence type="ECO:0000256" key="2">
    <source>
        <dbReference type="ARBA" id="ARBA00023315"/>
    </source>
</evidence>
<keyword evidence="1 3" id="KW-0808">Transferase</keyword>
<dbReference type="PROSITE" id="PS51186">
    <property type="entry name" value="GNAT"/>
    <property type="match status" value="1"/>
</dbReference>
<dbReference type="KEGG" id="lpv:HYN51_09720"/>
<evidence type="ECO:0000313" key="6">
    <source>
        <dbReference type="Proteomes" id="UP000244908"/>
    </source>
</evidence>
<feature type="binding site" evidence="3">
    <location>
        <position position="214"/>
    </location>
    <ligand>
        <name>acetyl-CoA</name>
        <dbReference type="ChEBI" id="CHEBI:57288"/>
    </ligand>
</feature>
<dbReference type="OrthoDB" id="6057229at2"/>
<protein>
    <recommendedName>
        <fullName evidence="3">dTDP-fucosamine acetyltransferase</fullName>
        <ecNumber evidence="3">2.3.1.210</ecNumber>
    </recommendedName>
    <alternativeName>
        <fullName evidence="3">TDP-fucosamine acetyltransferase</fullName>
    </alternativeName>
    <alternativeName>
        <fullName evidence="3">dTDP-4-amino-4,6-dideoxy-D-galactose acyltransferase</fullName>
    </alternativeName>
</protein>
<comment type="similarity">
    <text evidence="3">Belongs to the WecD family.</text>
</comment>
<dbReference type="PANTHER" id="PTHR43877:SF2">
    <property type="entry name" value="AMINOALKYLPHOSPHONATE N-ACETYLTRANSFERASE-RELATED"/>
    <property type="match status" value="1"/>
</dbReference>
<dbReference type="UniPathway" id="UPA00566"/>
<dbReference type="HAMAP" id="MF_02027">
    <property type="entry name" value="WecD_RffC"/>
    <property type="match status" value="1"/>
</dbReference>
<feature type="domain" description="N-acetyltransferase" evidence="4">
    <location>
        <begin position="90"/>
        <end position="237"/>
    </location>
</feature>
<dbReference type="NCBIfam" id="TIGR02382">
    <property type="entry name" value="wecD_rffC"/>
    <property type="match status" value="1"/>
</dbReference>
<dbReference type="Pfam" id="PF00583">
    <property type="entry name" value="Acetyltransf_1"/>
    <property type="match status" value="1"/>
</dbReference>
<dbReference type="NCBIfam" id="NF008212">
    <property type="entry name" value="PRK10975.1"/>
    <property type="match status" value="1"/>
</dbReference>
<name>A0A2Y9TYK1_9GAMM</name>
<dbReference type="PANTHER" id="PTHR43877">
    <property type="entry name" value="AMINOALKYLPHOSPHONATE N-ACETYLTRANSFERASE-RELATED-RELATED"/>
    <property type="match status" value="1"/>
</dbReference>
<feature type="active site" description="Proton donor" evidence="3">
    <location>
        <position position="221"/>
    </location>
</feature>
<keyword evidence="6" id="KW-1185">Reference proteome</keyword>
<organism evidence="5 6">
    <name type="scientific">Limnobaculum parvum</name>
    <dbReference type="NCBI Taxonomy" id="2172103"/>
    <lineage>
        <taxon>Bacteria</taxon>
        <taxon>Pseudomonadati</taxon>
        <taxon>Pseudomonadota</taxon>
        <taxon>Gammaproteobacteria</taxon>
        <taxon>Enterobacterales</taxon>
        <taxon>Budviciaceae</taxon>
        <taxon>Limnobaculum</taxon>
    </lineage>
</organism>
<sequence>MSVHANIEPLEWESEFFSLSTAKLNFSESAVSPLDVQMLSGFQLVQAKVPASRGDWIDTLSALDFQLVEGEVDFVVSLDAVIDSSPSLLFSCRLATEQDIPALRAVASDAFRLSRFRAPWYQNSDSGRFYALWVEKAVLGTFDHSCLILEDKEGHPQGFVTLRDTGDNQGRVGLLAVWPGCSNKGVGLELIKVAKNWCVARKLSHLCVATQMGNLAALRLYIRSGACINSTAYWLYR</sequence>
<dbReference type="InterPro" id="IPR000182">
    <property type="entry name" value="GNAT_dom"/>
</dbReference>
<keyword evidence="2 3" id="KW-0012">Acyltransferase</keyword>
<dbReference type="AlphaFoldDB" id="A0A2Y9TYK1"/>
<dbReference type="InterPro" id="IPR016181">
    <property type="entry name" value="Acyl_CoA_acyltransferase"/>
</dbReference>
<dbReference type="RefSeq" id="WP_108900864.1">
    <property type="nucleotide sequence ID" value="NZ_CP029185.2"/>
</dbReference>
<dbReference type="GO" id="GO:0008080">
    <property type="term" value="F:N-acetyltransferase activity"/>
    <property type="evidence" value="ECO:0007669"/>
    <property type="project" value="InterPro"/>
</dbReference>
<evidence type="ECO:0000313" key="5">
    <source>
        <dbReference type="EMBL" id="AWH88807.1"/>
    </source>
</evidence>
<accession>A0A2Y9TYK1</accession>
<evidence type="ECO:0000256" key="1">
    <source>
        <dbReference type="ARBA" id="ARBA00022679"/>
    </source>
</evidence>
<dbReference type="EMBL" id="CP029185">
    <property type="protein sequence ID" value="AWH88807.1"/>
    <property type="molecule type" value="Genomic_DNA"/>
</dbReference>